<comment type="caution">
    <text evidence="8">The sequence shown here is derived from an EMBL/GenBank/DDBJ whole genome shotgun (WGS) entry which is preliminary data.</text>
</comment>
<dbReference type="InterPro" id="IPR011009">
    <property type="entry name" value="Kinase-like_dom_sf"/>
</dbReference>
<dbReference type="Pfam" id="PF00069">
    <property type="entry name" value="Pkinase"/>
    <property type="match status" value="1"/>
</dbReference>
<gene>
    <name evidence="8" type="ORF">HD595_004894</name>
</gene>
<feature type="compositionally biased region" description="Basic and acidic residues" evidence="5">
    <location>
        <begin position="436"/>
        <end position="447"/>
    </location>
</feature>
<feature type="compositionally biased region" description="Gly residues" evidence="5">
    <location>
        <begin position="331"/>
        <end position="356"/>
    </location>
</feature>
<evidence type="ECO:0000256" key="4">
    <source>
        <dbReference type="ARBA" id="ARBA00022840"/>
    </source>
</evidence>
<evidence type="ECO:0000313" key="8">
    <source>
        <dbReference type="EMBL" id="MCP2348772.1"/>
    </source>
</evidence>
<name>A0ABT1K597_9ACTN</name>
<dbReference type="PROSITE" id="PS00108">
    <property type="entry name" value="PROTEIN_KINASE_ST"/>
    <property type="match status" value="1"/>
</dbReference>
<dbReference type="InterPro" id="IPR000719">
    <property type="entry name" value="Prot_kinase_dom"/>
</dbReference>
<dbReference type="Gene3D" id="1.10.510.10">
    <property type="entry name" value="Transferase(Phosphotransferase) domain 1"/>
    <property type="match status" value="1"/>
</dbReference>
<feature type="transmembrane region" description="Helical" evidence="6">
    <location>
        <begin position="732"/>
        <end position="754"/>
    </location>
</feature>
<feature type="domain" description="Protein kinase" evidence="7">
    <location>
        <begin position="1"/>
        <end position="242"/>
    </location>
</feature>
<protein>
    <recommendedName>
        <fullName evidence="7">Protein kinase domain-containing protein</fullName>
    </recommendedName>
</protein>
<dbReference type="CDD" id="cd14014">
    <property type="entry name" value="STKc_PknB_like"/>
    <property type="match status" value="1"/>
</dbReference>
<sequence>MGVVHLAADPQGRHVAVKVLRGEVAGDEVARRRLSREVETMRRVRSRYIAEVVDADVTGHRPYIVTRYVPGRSLDEIVKDDGPLDLPALVRIAHGVATALAAVHSVGVIHRDLKPGNVLILDGEPVLIDFGIAQAVDATRLTQTGMFIGTPGYLAPEIIEGQEAGPEVDVHAWAGTLLYACTGQPPFGKGTLEMIFYNITAGKAEIGAAPAELQPLLKAAFQRNPGKRPKAAELAEQTARMLPRSPGAAPDEISTVPGPDRFDLPAPRPVAERPAWEISTPPVTPRRLLDGQEVRFGPPGGPAPGQTPPGQDQPYVSLLGQGGPPPATGAPGTGPGGLGTGPGGPGTGPGAPGAGQAGATPGGEQADPWTSDEGDPWPTRRVTPEELRRMQQESGAQPWQNAPRPGDNAASPWPGDGSASPWPGEHVPLPSQEGDLPTRRVRPDSPDYGRPNVDYGRPGSAPGTGPHAGPAPYPGSGPHAAAPHPGSGPQAGPAAFSGPAAYSGPHATPGSGPQAGHPAGHQAGHQSGHQSGHAFGMGGSSGPAPQGRPTQQPPPPYIPAQPQYPPDPRTKREPFVPGAVPGQVLQRSRAYGVAGAMLLVIMIVAAVMAPVLVAVVVVPLAVLLRAADLAQPELIARRSTGAAALDVVRVFAHPRALAKSVGITLALVLYALILGLPVTLLLTVVLRTDPYNALAWGAAVALWTLCAGPGVEGPGRQMRRTLASLVPSRTAAMVLAGVLGAAAALSLVLAYGTFKDDARRAVWAPVDVGPVVEQLDGLKGDSGG</sequence>
<proteinExistence type="predicted"/>
<feature type="transmembrane region" description="Helical" evidence="6">
    <location>
        <begin position="693"/>
        <end position="711"/>
    </location>
</feature>
<accession>A0ABT1K597</accession>
<feature type="transmembrane region" description="Helical" evidence="6">
    <location>
        <begin position="663"/>
        <end position="687"/>
    </location>
</feature>
<organism evidence="8 9">
    <name type="scientific">Nonomuraea roseoviolacea subsp. carminata</name>
    <dbReference type="NCBI Taxonomy" id="160689"/>
    <lineage>
        <taxon>Bacteria</taxon>
        <taxon>Bacillati</taxon>
        <taxon>Actinomycetota</taxon>
        <taxon>Actinomycetes</taxon>
        <taxon>Streptosporangiales</taxon>
        <taxon>Streptosporangiaceae</taxon>
        <taxon>Nonomuraea</taxon>
    </lineage>
</organism>
<keyword evidence="6" id="KW-1133">Transmembrane helix</keyword>
<feature type="compositionally biased region" description="Pro residues" evidence="5">
    <location>
        <begin position="551"/>
        <end position="567"/>
    </location>
</feature>
<keyword evidence="3" id="KW-0418">Kinase</keyword>
<dbReference type="SUPFAM" id="SSF56112">
    <property type="entry name" value="Protein kinase-like (PK-like)"/>
    <property type="match status" value="1"/>
</dbReference>
<dbReference type="PROSITE" id="PS50011">
    <property type="entry name" value="PROTEIN_KINASE_DOM"/>
    <property type="match status" value="1"/>
</dbReference>
<dbReference type="Proteomes" id="UP001320766">
    <property type="component" value="Unassembled WGS sequence"/>
</dbReference>
<dbReference type="PANTHER" id="PTHR43289:SF34">
    <property type="entry name" value="SERINE_THREONINE-PROTEIN KINASE YBDM-RELATED"/>
    <property type="match status" value="1"/>
</dbReference>
<keyword evidence="6" id="KW-0812">Transmembrane</keyword>
<keyword evidence="2" id="KW-0547">Nucleotide-binding</keyword>
<dbReference type="SMART" id="SM00220">
    <property type="entry name" value="S_TKc"/>
    <property type="match status" value="1"/>
</dbReference>
<evidence type="ECO:0000259" key="7">
    <source>
        <dbReference type="PROSITE" id="PS50011"/>
    </source>
</evidence>
<evidence type="ECO:0000256" key="5">
    <source>
        <dbReference type="SAM" id="MobiDB-lite"/>
    </source>
</evidence>
<reference evidence="8 9" key="1">
    <citation type="submission" date="2022-06" db="EMBL/GenBank/DDBJ databases">
        <title>Sequencing the genomes of 1000 actinobacteria strains.</title>
        <authorList>
            <person name="Klenk H.-P."/>
        </authorList>
    </citation>
    <scope>NUCLEOTIDE SEQUENCE [LARGE SCALE GENOMIC DNA]</scope>
    <source>
        <strain evidence="8 9">DSM 44170</strain>
    </source>
</reference>
<evidence type="ECO:0000256" key="6">
    <source>
        <dbReference type="SAM" id="Phobius"/>
    </source>
</evidence>
<dbReference type="EMBL" id="JAMZEC010000001">
    <property type="protein sequence ID" value="MCP2348772.1"/>
    <property type="molecule type" value="Genomic_DNA"/>
</dbReference>
<feature type="compositionally biased region" description="Low complexity" evidence="5">
    <location>
        <begin position="458"/>
        <end position="468"/>
    </location>
</feature>
<keyword evidence="6" id="KW-0472">Membrane</keyword>
<evidence type="ECO:0000256" key="1">
    <source>
        <dbReference type="ARBA" id="ARBA00022679"/>
    </source>
</evidence>
<feature type="transmembrane region" description="Helical" evidence="6">
    <location>
        <begin position="591"/>
        <end position="624"/>
    </location>
</feature>
<evidence type="ECO:0000256" key="3">
    <source>
        <dbReference type="ARBA" id="ARBA00022777"/>
    </source>
</evidence>
<dbReference type="PANTHER" id="PTHR43289">
    <property type="entry name" value="MITOGEN-ACTIVATED PROTEIN KINASE KINASE KINASE 20-RELATED"/>
    <property type="match status" value="1"/>
</dbReference>
<feature type="compositionally biased region" description="Low complexity" evidence="5">
    <location>
        <begin position="476"/>
        <end position="505"/>
    </location>
</feature>
<feature type="region of interest" description="Disordered" evidence="5">
    <location>
        <begin position="239"/>
        <end position="578"/>
    </location>
</feature>
<evidence type="ECO:0000313" key="9">
    <source>
        <dbReference type="Proteomes" id="UP001320766"/>
    </source>
</evidence>
<dbReference type="InterPro" id="IPR008271">
    <property type="entry name" value="Ser/Thr_kinase_AS"/>
</dbReference>
<keyword evidence="4" id="KW-0067">ATP-binding</keyword>
<evidence type="ECO:0000256" key="2">
    <source>
        <dbReference type="ARBA" id="ARBA00022741"/>
    </source>
</evidence>
<feature type="compositionally biased region" description="Basic and acidic residues" evidence="5">
    <location>
        <begin position="382"/>
        <end position="391"/>
    </location>
</feature>
<keyword evidence="1" id="KW-0808">Transferase</keyword>
<dbReference type="Gene3D" id="3.30.200.20">
    <property type="entry name" value="Phosphorylase Kinase, domain 1"/>
    <property type="match status" value="1"/>
</dbReference>
<keyword evidence="9" id="KW-1185">Reference proteome</keyword>